<dbReference type="NCBIfam" id="NF010675">
    <property type="entry name" value="PRK14072.1"/>
    <property type="match status" value="1"/>
</dbReference>
<keyword evidence="2 6" id="KW-0808">Transferase</keyword>
<comment type="catalytic activity">
    <reaction evidence="6">
        <text>beta-D-fructose 6-phosphate + diphosphate = beta-D-fructose 1,6-bisphosphate + phosphate + H(+)</text>
        <dbReference type="Rhea" id="RHEA:13613"/>
        <dbReference type="ChEBI" id="CHEBI:15378"/>
        <dbReference type="ChEBI" id="CHEBI:32966"/>
        <dbReference type="ChEBI" id="CHEBI:33019"/>
        <dbReference type="ChEBI" id="CHEBI:43474"/>
        <dbReference type="ChEBI" id="CHEBI:57634"/>
        <dbReference type="EC" id="2.7.1.90"/>
    </reaction>
</comment>
<comment type="caution">
    <text evidence="8">The sequence shown here is derived from an EMBL/GenBank/DDBJ whole genome shotgun (WGS) entry which is preliminary data.</text>
</comment>
<feature type="binding site" evidence="6">
    <location>
        <begin position="186"/>
        <end position="188"/>
    </location>
    <ligand>
        <name>substrate</name>
    </ligand>
</feature>
<gene>
    <name evidence="6" type="primary">pfp</name>
    <name evidence="8" type="ORF">H8702_11040</name>
</gene>
<organism evidence="8 9">
    <name type="scientific">Massiliimalia timonensis</name>
    <dbReference type="NCBI Taxonomy" id="1987501"/>
    <lineage>
        <taxon>Bacteria</taxon>
        <taxon>Bacillati</taxon>
        <taxon>Bacillota</taxon>
        <taxon>Clostridia</taxon>
        <taxon>Eubacteriales</taxon>
        <taxon>Oscillospiraceae</taxon>
        <taxon>Massiliimalia</taxon>
    </lineage>
</organism>
<evidence type="ECO:0000256" key="4">
    <source>
        <dbReference type="ARBA" id="ARBA00022777"/>
    </source>
</evidence>
<dbReference type="SUPFAM" id="SSF53784">
    <property type="entry name" value="Phosphofructokinase"/>
    <property type="match status" value="1"/>
</dbReference>
<keyword evidence="6" id="KW-0963">Cytoplasm</keyword>
<dbReference type="PRINTS" id="PR00476">
    <property type="entry name" value="PHFRCTKINASE"/>
</dbReference>
<dbReference type="PIRSF" id="PIRSF036483">
    <property type="entry name" value="PFK_XF0274"/>
    <property type="match status" value="1"/>
</dbReference>
<accession>A0A8J6P8H4</accession>
<dbReference type="InterPro" id="IPR035966">
    <property type="entry name" value="PKF_sf"/>
</dbReference>
<comment type="function">
    <text evidence="6">Catalyzes the phosphorylation of D-fructose 6-phosphate, the first committing step of glycolysis. Uses inorganic phosphate (PPi) as phosphoryl donor instead of ATP like common ATP-dependent phosphofructokinases (ATP-PFKs), which renders the reaction reversible, and can thus function both in glycolysis and gluconeogenesis. Consistently, PPi-PFK can replace the enzymes of both the forward (ATP-PFK) and reverse (fructose-bisphosphatase (FBPase)) reactions.</text>
</comment>
<comment type="cofactor">
    <cofactor evidence="1 6">
        <name>Mg(2+)</name>
        <dbReference type="ChEBI" id="CHEBI:18420"/>
    </cofactor>
</comment>
<feature type="site" description="Important for catalytic activity; stabilizes the transition state when the phosphoryl donor is PPi" evidence="6">
    <location>
        <position position="139"/>
    </location>
</feature>
<dbReference type="InterPro" id="IPR011404">
    <property type="entry name" value="PPi-PFK"/>
</dbReference>
<name>A0A8J6P8H4_9FIRM</name>
<dbReference type="GO" id="GO:0046872">
    <property type="term" value="F:metal ion binding"/>
    <property type="evidence" value="ECO:0007669"/>
    <property type="project" value="UniProtKB-KW"/>
</dbReference>
<comment type="activity regulation">
    <text evidence="6">Non-allosteric.</text>
</comment>
<evidence type="ECO:0000259" key="7">
    <source>
        <dbReference type="Pfam" id="PF00365"/>
    </source>
</evidence>
<comment type="subunit">
    <text evidence="6">Homodimer.</text>
</comment>
<dbReference type="EMBL" id="JACRTL010000007">
    <property type="protein sequence ID" value="MBC8611625.1"/>
    <property type="molecule type" value="Genomic_DNA"/>
</dbReference>
<dbReference type="PANTHER" id="PTHR45770">
    <property type="entry name" value="ATP-DEPENDENT 6-PHOSPHOFRUCTOKINASE 1"/>
    <property type="match status" value="1"/>
</dbReference>
<dbReference type="Gene3D" id="3.40.50.460">
    <property type="entry name" value="Phosphofructokinase domain"/>
    <property type="match status" value="1"/>
</dbReference>
<dbReference type="GO" id="GO:0006002">
    <property type="term" value="P:fructose 6-phosphate metabolic process"/>
    <property type="evidence" value="ECO:0007669"/>
    <property type="project" value="InterPro"/>
</dbReference>
<feature type="active site" description="Proton acceptor" evidence="6">
    <location>
        <position position="142"/>
    </location>
</feature>
<dbReference type="OrthoDB" id="9802503at2"/>
<dbReference type="GO" id="GO:0047334">
    <property type="term" value="F:diphosphate-fructose-6-phosphate 1-phosphotransferase activity"/>
    <property type="evidence" value="ECO:0007669"/>
    <property type="project" value="UniProtKB-EC"/>
</dbReference>
<keyword evidence="5 6" id="KW-0460">Magnesium</keyword>
<keyword evidence="3 6" id="KW-0479">Metal-binding</keyword>
<dbReference type="Proteomes" id="UP000632659">
    <property type="component" value="Unassembled WGS sequence"/>
</dbReference>
<feature type="site" description="Important for catalytic activity and substrate specificity; stabilizes the transition state when the phosphoryl donor is PPi; prevents ATP from binding by mimicking the alpha-phosphate group of ATP" evidence="6">
    <location>
        <position position="113"/>
    </location>
</feature>
<protein>
    <recommendedName>
        <fullName evidence="6">Pyrophosphate--fructose 6-phosphate 1-phosphotransferase</fullName>
        <ecNumber evidence="6">2.7.1.90</ecNumber>
    </recommendedName>
    <alternativeName>
        <fullName evidence="6">6-phosphofructokinase, pyrophosphate dependent</fullName>
    </alternativeName>
    <alternativeName>
        <fullName evidence="6">PPi-dependent phosphofructokinase</fullName>
        <shortName evidence="6">PPi-PFK</shortName>
    </alternativeName>
    <alternativeName>
        <fullName evidence="6">Pyrophosphate-dependent 6-phosphofructose-1-kinase</fullName>
    </alternativeName>
</protein>
<dbReference type="UniPathway" id="UPA00109">
    <property type="reaction ID" value="UER00182"/>
</dbReference>
<evidence type="ECO:0000256" key="2">
    <source>
        <dbReference type="ARBA" id="ARBA00022679"/>
    </source>
</evidence>
<keyword evidence="9" id="KW-1185">Reference proteome</keyword>
<dbReference type="InterPro" id="IPR050929">
    <property type="entry name" value="PFKA"/>
</dbReference>
<dbReference type="InterPro" id="IPR000023">
    <property type="entry name" value="Phosphofructokinase_dom"/>
</dbReference>
<dbReference type="Pfam" id="PF00365">
    <property type="entry name" value="PFK"/>
    <property type="match status" value="1"/>
</dbReference>
<comment type="subcellular location">
    <subcellularLocation>
        <location evidence="6">Cytoplasm</location>
    </subcellularLocation>
</comment>
<evidence type="ECO:0000313" key="9">
    <source>
        <dbReference type="Proteomes" id="UP000632659"/>
    </source>
</evidence>
<proteinExistence type="inferred from homology"/>
<feature type="binding site" evidence="6">
    <location>
        <position position="112"/>
    </location>
    <ligand>
        <name>Mg(2+)</name>
        <dbReference type="ChEBI" id="CHEBI:18420"/>
        <note>catalytic</note>
    </ligand>
</feature>
<dbReference type="EC" id="2.7.1.90" evidence="6"/>
<reference evidence="8" key="1">
    <citation type="submission" date="2020-08" db="EMBL/GenBank/DDBJ databases">
        <title>Genome public.</title>
        <authorList>
            <person name="Liu C."/>
            <person name="Sun Q."/>
        </authorList>
    </citation>
    <scope>NUCLEOTIDE SEQUENCE</scope>
    <source>
        <strain evidence="8">NSJ-15</strain>
    </source>
</reference>
<comment type="pathway">
    <text evidence="6">Carbohydrate degradation; glycolysis; D-glyceraldehyde 3-phosphate and glycerone phosphate from D-glucose: step 3/4.</text>
</comment>
<dbReference type="Gene3D" id="3.40.50.450">
    <property type="match status" value="1"/>
</dbReference>
<feature type="binding site" evidence="6">
    <location>
        <position position="243"/>
    </location>
    <ligand>
        <name>substrate</name>
    </ligand>
</feature>
<dbReference type="GO" id="GO:0003872">
    <property type="term" value="F:6-phosphofructokinase activity"/>
    <property type="evidence" value="ECO:0007669"/>
    <property type="project" value="UniProtKB-UniRule"/>
</dbReference>
<sequence>MKKNCLIAQSGGPTAVINSSAVGVAFESFRSDWIDRVYASENGILGVLTGKYFCLNDVDFEQLKRLKTTPSSAFGSCRHRLKDWREDESEYVQIFRFFQEKNIGYFFYIGGNDSMDTVMKLSSYSKEKQLDVIILGIPKTIDNDLALTDHCPGYGSAAKYIGTSLLEIYQDAHVYQSELVTIVEVMGRNAGWLAASSALAQYNGKRVVDLIYLPEIPFSMEQFLKDVKACFDKTGNVLIVVSEGIRDENGVYLSDSEPLSDGFGHQQLGGVGQRLKQEVMNHITQRVKCVEFNILQRCAAHCLSETDVEEAYKVGKEAVHYAENGKSGCMVGIRRVSDKPYLMKPDLFEIDTIANQEKKIPQKWIVSEGNYVTQECLDYMQPLIMGEKFPDYENGLPAFSVLKCGE</sequence>
<evidence type="ECO:0000256" key="6">
    <source>
        <dbReference type="HAMAP-Rule" id="MF_01978"/>
    </source>
</evidence>
<feature type="binding site" evidence="6">
    <location>
        <begin position="140"/>
        <end position="142"/>
    </location>
    <ligand>
        <name>substrate</name>
    </ligand>
</feature>
<dbReference type="HAMAP" id="MF_01978">
    <property type="entry name" value="Phosphofructokinase_II_B2"/>
    <property type="match status" value="1"/>
</dbReference>
<feature type="binding site" evidence="6">
    <location>
        <position position="12"/>
    </location>
    <ligand>
        <name>diphosphate</name>
        <dbReference type="ChEBI" id="CHEBI:33019"/>
    </ligand>
</feature>
<dbReference type="AlphaFoldDB" id="A0A8J6P8H4"/>
<dbReference type="RefSeq" id="WP_093990029.1">
    <property type="nucleotide sequence ID" value="NZ_FYDD01000004.1"/>
</dbReference>
<comment type="similarity">
    <text evidence="6">Belongs to the phosphofructokinase type A (PFKA) family. PPi-dependent PFK group II subfamily. Clade 'B2' sub-subfamily.</text>
</comment>
<evidence type="ECO:0000256" key="5">
    <source>
        <dbReference type="ARBA" id="ARBA00022842"/>
    </source>
</evidence>
<dbReference type="GO" id="GO:0005737">
    <property type="term" value="C:cytoplasm"/>
    <property type="evidence" value="ECO:0007669"/>
    <property type="project" value="UniProtKB-SubCell"/>
</dbReference>
<feature type="domain" description="Phosphofructokinase" evidence="7">
    <location>
        <begin position="5"/>
        <end position="320"/>
    </location>
</feature>
<evidence type="ECO:0000256" key="1">
    <source>
        <dbReference type="ARBA" id="ARBA00001946"/>
    </source>
</evidence>
<keyword evidence="4 6" id="KW-0418">Kinase</keyword>
<dbReference type="InterPro" id="IPR022953">
    <property type="entry name" value="ATP_PFK"/>
</dbReference>
<keyword evidence="6" id="KW-0324">Glycolysis</keyword>
<evidence type="ECO:0000256" key="3">
    <source>
        <dbReference type="ARBA" id="ARBA00022723"/>
    </source>
</evidence>
<comment type="caution">
    <text evidence="6">Lacks conserved residue(s) required for the propagation of feature annotation.</text>
</comment>
<evidence type="ECO:0000313" key="8">
    <source>
        <dbReference type="EMBL" id="MBC8611625.1"/>
    </source>
</evidence>